<organism evidence="1 2">
    <name type="scientific">Methylobacterium frigidaeris</name>
    <dbReference type="NCBI Taxonomy" id="2038277"/>
    <lineage>
        <taxon>Bacteria</taxon>
        <taxon>Pseudomonadati</taxon>
        <taxon>Pseudomonadota</taxon>
        <taxon>Alphaproteobacteria</taxon>
        <taxon>Hyphomicrobiales</taxon>
        <taxon>Methylobacteriaceae</taxon>
        <taxon>Methylobacterium</taxon>
    </lineage>
</organism>
<comment type="caution">
    <text evidence="1">The sequence shown here is derived from an EMBL/GenBank/DDBJ whole genome shotgun (WGS) entry which is preliminary data.</text>
</comment>
<dbReference type="RefSeq" id="WP_133122952.1">
    <property type="nucleotide sequence ID" value="NZ_BPQJ01000035.1"/>
</dbReference>
<protein>
    <submittedName>
        <fullName evidence="1">Uncharacterized protein</fullName>
    </submittedName>
</protein>
<dbReference type="AlphaFoldDB" id="A0AA37HG09"/>
<proteinExistence type="predicted"/>
<reference evidence="1" key="2">
    <citation type="submission" date="2021-08" db="EMBL/GenBank/DDBJ databases">
        <authorList>
            <person name="Tani A."/>
            <person name="Ola A."/>
            <person name="Ogura Y."/>
            <person name="Katsura K."/>
            <person name="Hayashi T."/>
        </authorList>
    </citation>
    <scope>NUCLEOTIDE SEQUENCE</scope>
    <source>
        <strain evidence="1">JCM 32048</strain>
    </source>
</reference>
<name>A0AA37HG09_9HYPH</name>
<dbReference type="EMBL" id="BPQJ01000035">
    <property type="protein sequence ID" value="GJD65178.1"/>
    <property type="molecule type" value="Genomic_DNA"/>
</dbReference>
<accession>A0AA37HG09</accession>
<evidence type="ECO:0000313" key="2">
    <source>
        <dbReference type="Proteomes" id="UP001055286"/>
    </source>
</evidence>
<keyword evidence="2" id="KW-1185">Reference proteome</keyword>
<reference evidence="1" key="1">
    <citation type="journal article" date="2016" name="Front. Microbiol.">
        <title>Genome Sequence of the Piezophilic, Mesophilic Sulfate-Reducing Bacterium Desulfovibrio indicus J2T.</title>
        <authorList>
            <person name="Cao J."/>
            <person name="Maignien L."/>
            <person name="Shao Z."/>
            <person name="Alain K."/>
            <person name="Jebbar M."/>
        </authorList>
    </citation>
    <scope>NUCLEOTIDE SEQUENCE</scope>
    <source>
        <strain evidence="1">JCM 32048</strain>
    </source>
</reference>
<sequence length="246" mass="25058">MAIAPSGALPGAAVAAIGLAALVLDLAGRLPGDPQVTEDATRDCRRIAAILAPRATRRAAVAEIARSLVGSVQALARAADPGTAAPLLYAAAAQAGATCPASASPVLKREYRYARALAAAIEAAALGEAFLCEARAAYPDRVAALAARARIGAAADASFDRIAELLGIAVAEIMAAAAREAAGHLVQTAATLRSVVRVEAGRSFPATYAAWHLYRDPSRAEELLARAASGTPLFLPATYEALAPDR</sequence>
<gene>
    <name evidence="1" type="ORF">MPEAHAMD_5365</name>
</gene>
<dbReference type="Proteomes" id="UP001055286">
    <property type="component" value="Unassembled WGS sequence"/>
</dbReference>
<evidence type="ECO:0000313" key="1">
    <source>
        <dbReference type="EMBL" id="GJD65178.1"/>
    </source>
</evidence>